<dbReference type="RefSeq" id="WP_275594249.1">
    <property type="nucleotide sequence ID" value="NZ_CP102381.1"/>
</dbReference>
<evidence type="ECO:0000256" key="4">
    <source>
        <dbReference type="ARBA" id="ARBA00022598"/>
    </source>
</evidence>
<dbReference type="InterPro" id="IPR004516">
    <property type="entry name" value="HisRS/HisZ"/>
</dbReference>
<evidence type="ECO:0000256" key="1">
    <source>
        <dbReference type="ARBA" id="ARBA00008226"/>
    </source>
</evidence>
<comment type="similarity">
    <text evidence="1 10">Belongs to the class-II aminoacyl-tRNA synthetase family.</text>
</comment>
<comment type="subunit">
    <text evidence="2 10">Homodimer.</text>
</comment>
<evidence type="ECO:0000256" key="10">
    <source>
        <dbReference type="HAMAP-Rule" id="MF_00127"/>
    </source>
</evidence>
<evidence type="ECO:0000259" key="11">
    <source>
        <dbReference type="PROSITE" id="PS50862"/>
    </source>
</evidence>
<protein>
    <recommendedName>
        <fullName evidence="10">Histidine--tRNA ligase</fullName>
        <ecNumber evidence="10">6.1.1.21</ecNumber>
    </recommendedName>
    <alternativeName>
        <fullName evidence="10">Histidyl-tRNA synthetase</fullName>
        <shortName evidence="10">HisRS</shortName>
    </alternativeName>
</protein>
<dbReference type="CDD" id="cd00859">
    <property type="entry name" value="HisRS_anticodon"/>
    <property type="match status" value="1"/>
</dbReference>
<keyword evidence="3 10" id="KW-0963">Cytoplasm</keyword>
<dbReference type="InterPro" id="IPR033656">
    <property type="entry name" value="HisRS_anticodon"/>
</dbReference>
<reference evidence="12 13" key="1">
    <citation type="submission" date="2022-06" db="EMBL/GenBank/DDBJ databases">
        <title>Thiomicrohabdus sp. nov, an obligately chemolithoautotrophic, sulfur-oxidizing bacterium isolated from beach of Guanyin Mountain. Amoy.</title>
        <authorList>
            <person name="Zhu H."/>
        </authorList>
    </citation>
    <scope>NUCLEOTIDE SEQUENCE [LARGE SCALE GENOMIC DNA]</scope>
    <source>
        <strain evidence="12 13">XGS-01</strain>
    </source>
</reference>
<dbReference type="HAMAP" id="MF_00127">
    <property type="entry name" value="His_tRNA_synth"/>
    <property type="match status" value="1"/>
</dbReference>
<dbReference type="InterPro" id="IPR036621">
    <property type="entry name" value="Anticodon-bd_dom_sf"/>
</dbReference>
<dbReference type="CDD" id="cd00773">
    <property type="entry name" value="HisRS-like_core"/>
    <property type="match status" value="1"/>
</dbReference>
<name>A0ABY8C8X1_9GAMM</name>
<dbReference type="Pfam" id="PF13393">
    <property type="entry name" value="tRNA-synt_His"/>
    <property type="match status" value="1"/>
</dbReference>
<dbReference type="PANTHER" id="PTHR43707:SF1">
    <property type="entry name" value="HISTIDINE--TRNA LIGASE, MITOCHONDRIAL-RELATED"/>
    <property type="match status" value="1"/>
</dbReference>
<comment type="catalytic activity">
    <reaction evidence="9 10">
        <text>tRNA(His) + L-histidine + ATP = L-histidyl-tRNA(His) + AMP + diphosphate + H(+)</text>
        <dbReference type="Rhea" id="RHEA:17313"/>
        <dbReference type="Rhea" id="RHEA-COMP:9665"/>
        <dbReference type="Rhea" id="RHEA-COMP:9689"/>
        <dbReference type="ChEBI" id="CHEBI:15378"/>
        <dbReference type="ChEBI" id="CHEBI:30616"/>
        <dbReference type="ChEBI" id="CHEBI:33019"/>
        <dbReference type="ChEBI" id="CHEBI:57595"/>
        <dbReference type="ChEBI" id="CHEBI:78442"/>
        <dbReference type="ChEBI" id="CHEBI:78527"/>
        <dbReference type="ChEBI" id="CHEBI:456215"/>
        <dbReference type="EC" id="6.1.1.21"/>
    </reaction>
</comment>
<gene>
    <name evidence="10 12" type="primary">hisS</name>
    <name evidence="12" type="ORF">NR989_08195</name>
</gene>
<dbReference type="Pfam" id="PF03129">
    <property type="entry name" value="HGTP_anticodon"/>
    <property type="match status" value="1"/>
</dbReference>
<dbReference type="SUPFAM" id="SSF52954">
    <property type="entry name" value="Class II aaRS ABD-related"/>
    <property type="match status" value="1"/>
</dbReference>
<keyword evidence="13" id="KW-1185">Reference proteome</keyword>
<evidence type="ECO:0000256" key="3">
    <source>
        <dbReference type="ARBA" id="ARBA00022490"/>
    </source>
</evidence>
<dbReference type="SUPFAM" id="SSF55681">
    <property type="entry name" value="Class II aaRS and biotin synthetases"/>
    <property type="match status" value="1"/>
</dbReference>
<accession>A0ABY8C8X1</accession>
<evidence type="ECO:0000256" key="6">
    <source>
        <dbReference type="ARBA" id="ARBA00022840"/>
    </source>
</evidence>
<evidence type="ECO:0000313" key="13">
    <source>
        <dbReference type="Proteomes" id="UP001222275"/>
    </source>
</evidence>
<evidence type="ECO:0000256" key="9">
    <source>
        <dbReference type="ARBA" id="ARBA00047639"/>
    </source>
</evidence>
<organism evidence="12 13">
    <name type="scientific">Thiomicrorhabdus lithotrophica</name>
    <dbReference type="NCBI Taxonomy" id="2949997"/>
    <lineage>
        <taxon>Bacteria</taxon>
        <taxon>Pseudomonadati</taxon>
        <taxon>Pseudomonadota</taxon>
        <taxon>Gammaproteobacteria</taxon>
        <taxon>Thiotrichales</taxon>
        <taxon>Piscirickettsiaceae</taxon>
        <taxon>Thiomicrorhabdus</taxon>
    </lineage>
</organism>
<dbReference type="InterPro" id="IPR045864">
    <property type="entry name" value="aa-tRNA-synth_II/BPL/LPL"/>
</dbReference>
<keyword evidence="8 10" id="KW-0030">Aminoacyl-tRNA synthetase</keyword>
<dbReference type="Gene3D" id="3.40.50.800">
    <property type="entry name" value="Anticodon-binding domain"/>
    <property type="match status" value="1"/>
</dbReference>
<dbReference type="EMBL" id="CP102381">
    <property type="protein sequence ID" value="WEJ61992.1"/>
    <property type="molecule type" value="Genomic_DNA"/>
</dbReference>
<keyword evidence="5 10" id="KW-0547">Nucleotide-binding</keyword>
<dbReference type="GO" id="GO:0004821">
    <property type="term" value="F:histidine-tRNA ligase activity"/>
    <property type="evidence" value="ECO:0007669"/>
    <property type="project" value="UniProtKB-EC"/>
</dbReference>
<dbReference type="EC" id="6.1.1.21" evidence="10"/>
<dbReference type="InterPro" id="IPR006195">
    <property type="entry name" value="aa-tRNA-synth_II"/>
</dbReference>
<dbReference type="InterPro" id="IPR015807">
    <property type="entry name" value="His-tRNA-ligase"/>
</dbReference>
<dbReference type="PROSITE" id="PS50862">
    <property type="entry name" value="AA_TRNA_LIGASE_II"/>
    <property type="match status" value="1"/>
</dbReference>
<sequence>MANQITSIRGMNDIYGDDAVAFDYLIGTAEKTLQRYGYNSIRLPIVEKTELFARSIGEVTDIVEKEMYTFADRNDESLTLRPEGTAGCVRAIVQNGLSHNQIQKLYYTGPMFRYERPQKGRYRQFHQFGVEVFGLATPDIDAELIVLTARLWEQLGLDNLELQINSLGSQEARVAYREKLVEYLSQYKDKLDEDSLRRLDSNPLRILDTKNPEMKDIVDGAPKLIDHLDVESQEHFDIVKSHLDDIGIPFVINPNLVRGLDYYNRTVFEWVTTELGAQGTVCAGGRYDGLVEQIGGKATPAVGFAMGIERLVTLLTDKNKVPSIAKADLYIVTVGDNVSRPGLVISEMVRDAFPNVNVQMNCGGGSFKSQFKKADKSGAKYAIVMGEQEIEEKVVAVKPLRVEGEQQTVEWEALINHLETLFNS</sequence>
<evidence type="ECO:0000256" key="2">
    <source>
        <dbReference type="ARBA" id="ARBA00011738"/>
    </source>
</evidence>
<evidence type="ECO:0000256" key="8">
    <source>
        <dbReference type="ARBA" id="ARBA00023146"/>
    </source>
</evidence>
<evidence type="ECO:0000256" key="5">
    <source>
        <dbReference type="ARBA" id="ARBA00022741"/>
    </source>
</evidence>
<keyword evidence="6 10" id="KW-0067">ATP-binding</keyword>
<proteinExistence type="inferred from homology"/>
<dbReference type="NCBIfam" id="TIGR00442">
    <property type="entry name" value="hisS"/>
    <property type="match status" value="1"/>
</dbReference>
<dbReference type="Gene3D" id="3.30.930.10">
    <property type="entry name" value="Bira Bifunctional Protein, Domain 2"/>
    <property type="match status" value="1"/>
</dbReference>
<comment type="subcellular location">
    <subcellularLocation>
        <location evidence="10">Cytoplasm</location>
    </subcellularLocation>
</comment>
<keyword evidence="4 10" id="KW-0436">Ligase</keyword>
<dbReference type="InterPro" id="IPR004154">
    <property type="entry name" value="Anticodon-bd"/>
</dbReference>
<feature type="domain" description="Aminoacyl-transfer RNA synthetases class-II family profile" evidence="11">
    <location>
        <begin position="1"/>
        <end position="354"/>
    </location>
</feature>
<dbReference type="InterPro" id="IPR041715">
    <property type="entry name" value="HisRS-like_core"/>
</dbReference>
<evidence type="ECO:0000256" key="7">
    <source>
        <dbReference type="ARBA" id="ARBA00022917"/>
    </source>
</evidence>
<dbReference type="PIRSF" id="PIRSF001549">
    <property type="entry name" value="His-tRNA_synth"/>
    <property type="match status" value="1"/>
</dbReference>
<evidence type="ECO:0000313" key="12">
    <source>
        <dbReference type="EMBL" id="WEJ61992.1"/>
    </source>
</evidence>
<dbReference type="Proteomes" id="UP001222275">
    <property type="component" value="Chromosome"/>
</dbReference>
<dbReference type="PANTHER" id="PTHR43707">
    <property type="entry name" value="HISTIDYL-TRNA SYNTHETASE"/>
    <property type="match status" value="1"/>
</dbReference>
<keyword evidence="7 10" id="KW-0648">Protein biosynthesis</keyword>